<dbReference type="RefSeq" id="WP_103395712.1">
    <property type="nucleotide sequence ID" value="NZ_MUJK01000004.1"/>
</dbReference>
<dbReference type="Pfam" id="PF07715">
    <property type="entry name" value="Plug"/>
    <property type="match status" value="1"/>
</dbReference>
<dbReference type="Gene3D" id="2.40.170.20">
    <property type="entry name" value="TonB-dependent receptor, beta-barrel domain"/>
    <property type="match status" value="1"/>
</dbReference>
<feature type="domain" description="TonB-dependent receptor-like beta-barrel" evidence="13">
    <location>
        <begin position="268"/>
        <end position="720"/>
    </location>
</feature>
<keyword evidence="2 11" id="KW-0813">Transport</keyword>
<keyword evidence="9 11" id="KW-0472">Membrane</keyword>
<feature type="domain" description="TonB-dependent receptor plug" evidence="14">
    <location>
        <begin position="59"/>
        <end position="167"/>
    </location>
</feature>
<keyword evidence="7" id="KW-0406">Ion transport</keyword>
<evidence type="ECO:0000259" key="14">
    <source>
        <dbReference type="Pfam" id="PF07715"/>
    </source>
</evidence>
<evidence type="ECO:0000256" key="3">
    <source>
        <dbReference type="ARBA" id="ARBA00022452"/>
    </source>
</evidence>
<comment type="caution">
    <text evidence="15">The sequence shown here is derived from an EMBL/GenBank/DDBJ whole genome shotgun (WGS) entry which is preliminary data.</text>
</comment>
<evidence type="ECO:0000256" key="2">
    <source>
        <dbReference type="ARBA" id="ARBA00022448"/>
    </source>
</evidence>
<evidence type="ECO:0000313" key="15">
    <source>
        <dbReference type="EMBL" id="POF41746.1"/>
    </source>
</evidence>
<dbReference type="InterPro" id="IPR036942">
    <property type="entry name" value="Beta-barrel_TonB_sf"/>
</dbReference>
<comment type="similarity">
    <text evidence="11 12">Belongs to the TonB-dependent receptor family.</text>
</comment>
<evidence type="ECO:0000313" key="16">
    <source>
        <dbReference type="Proteomes" id="UP000237440"/>
    </source>
</evidence>
<dbReference type="InterPro" id="IPR039426">
    <property type="entry name" value="TonB-dep_rcpt-like"/>
</dbReference>
<dbReference type="EMBL" id="MUJK01000004">
    <property type="protein sequence ID" value="POF41746.1"/>
    <property type="molecule type" value="Genomic_DNA"/>
</dbReference>
<dbReference type="GO" id="GO:0006826">
    <property type="term" value="P:iron ion transport"/>
    <property type="evidence" value="ECO:0007669"/>
    <property type="project" value="UniProtKB-KW"/>
</dbReference>
<organism evidence="15 16">
    <name type="scientific">Pseudomonas laurylsulfativorans</name>
    <dbReference type="NCBI Taxonomy" id="1943631"/>
    <lineage>
        <taxon>Bacteria</taxon>
        <taxon>Pseudomonadati</taxon>
        <taxon>Pseudomonadota</taxon>
        <taxon>Gammaproteobacteria</taxon>
        <taxon>Pseudomonadales</taxon>
        <taxon>Pseudomonadaceae</taxon>
        <taxon>Pseudomonas</taxon>
    </lineage>
</organism>
<dbReference type="InterPro" id="IPR000531">
    <property type="entry name" value="Beta-barrel_TonB"/>
</dbReference>
<keyword evidence="16" id="KW-1185">Reference proteome</keyword>
<keyword evidence="15" id="KW-0675">Receptor</keyword>
<comment type="subcellular location">
    <subcellularLocation>
        <location evidence="1 11">Cell outer membrane</location>
        <topology evidence="1 11">Multi-pass membrane protein</topology>
    </subcellularLocation>
</comment>
<keyword evidence="5 11" id="KW-0812">Transmembrane</keyword>
<evidence type="ECO:0000256" key="6">
    <source>
        <dbReference type="ARBA" id="ARBA00023004"/>
    </source>
</evidence>
<gene>
    <name evidence="15" type="ORF">B0D71_16215</name>
</gene>
<keyword evidence="3 11" id="KW-1134">Transmembrane beta strand</keyword>
<keyword evidence="6" id="KW-0408">Iron</keyword>
<evidence type="ECO:0000256" key="9">
    <source>
        <dbReference type="ARBA" id="ARBA00023136"/>
    </source>
</evidence>
<keyword evidence="8 12" id="KW-0798">TonB box</keyword>
<evidence type="ECO:0000256" key="12">
    <source>
        <dbReference type="RuleBase" id="RU003357"/>
    </source>
</evidence>
<dbReference type="SUPFAM" id="SSF56935">
    <property type="entry name" value="Porins"/>
    <property type="match status" value="1"/>
</dbReference>
<dbReference type="PROSITE" id="PS52016">
    <property type="entry name" value="TONB_DEPENDENT_REC_3"/>
    <property type="match status" value="1"/>
</dbReference>
<dbReference type="Pfam" id="PF00593">
    <property type="entry name" value="TonB_dep_Rec_b-barrel"/>
    <property type="match status" value="1"/>
</dbReference>
<evidence type="ECO:0000256" key="7">
    <source>
        <dbReference type="ARBA" id="ARBA00023065"/>
    </source>
</evidence>
<evidence type="ECO:0000256" key="5">
    <source>
        <dbReference type="ARBA" id="ARBA00022692"/>
    </source>
</evidence>
<evidence type="ECO:0000259" key="13">
    <source>
        <dbReference type="Pfam" id="PF00593"/>
    </source>
</evidence>
<dbReference type="GO" id="GO:0009279">
    <property type="term" value="C:cell outer membrane"/>
    <property type="evidence" value="ECO:0007669"/>
    <property type="project" value="UniProtKB-SubCell"/>
</dbReference>
<reference evidence="16" key="1">
    <citation type="submission" date="2017-02" db="EMBL/GenBank/DDBJ databases">
        <authorList>
            <person name="Furmanczyk E.M."/>
        </authorList>
    </citation>
    <scope>NUCLEOTIDE SEQUENCE [LARGE SCALE GENOMIC DNA]</scope>
    <source>
        <strain evidence="16">AP3_22</strain>
    </source>
</reference>
<keyword evidence="10 11" id="KW-0998">Cell outer membrane</keyword>
<dbReference type="PANTHER" id="PTHR32552:SF81">
    <property type="entry name" value="TONB-DEPENDENT OUTER MEMBRANE RECEPTOR"/>
    <property type="match status" value="1"/>
</dbReference>
<dbReference type="AlphaFoldDB" id="A0A2S3VP60"/>
<evidence type="ECO:0000256" key="11">
    <source>
        <dbReference type="PROSITE-ProRule" id="PRU01360"/>
    </source>
</evidence>
<name>A0A2S3VP60_9PSED</name>
<dbReference type="InterPro" id="IPR012910">
    <property type="entry name" value="Plug_dom"/>
</dbReference>
<dbReference type="PANTHER" id="PTHR32552">
    <property type="entry name" value="FERRICHROME IRON RECEPTOR-RELATED"/>
    <property type="match status" value="1"/>
</dbReference>
<proteinExistence type="inferred from homology"/>
<evidence type="ECO:0000256" key="4">
    <source>
        <dbReference type="ARBA" id="ARBA00022496"/>
    </source>
</evidence>
<dbReference type="Proteomes" id="UP000237440">
    <property type="component" value="Unassembled WGS sequence"/>
</dbReference>
<evidence type="ECO:0000256" key="1">
    <source>
        <dbReference type="ARBA" id="ARBA00004571"/>
    </source>
</evidence>
<dbReference type="OrthoDB" id="127311at2"/>
<evidence type="ECO:0000256" key="8">
    <source>
        <dbReference type="ARBA" id="ARBA00023077"/>
    </source>
</evidence>
<evidence type="ECO:0000256" key="10">
    <source>
        <dbReference type="ARBA" id="ARBA00023237"/>
    </source>
</evidence>
<accession>A0A2S3VP60</accession>
<keyword evidence="4" id="KW-0410">Iron transport</keyword>
<protein>
    <submittedName>
        <fullName evidence="15">TonB-dependent receptor</fullName>
    </submittedName>
</protein>
<sequence length="756" mass="82856">MHKLNPITKSIWLTLLLAGGGVSEGLLAAESTEVDSSKTATEPSLKTVTVTAQHREETLQEIPVAVSAIQGTSLVADGVRNMGDITTFVPNTSAKNPDGDGRPRWYIRGLGTGDTGAATVFPVGIYADDVYLNAPVAGGGPLFDLERIEILRGPQGTLYGKNTTAGAVNVISKKPTFDTDGFGTIGFGTKNERIVSGALGGALVDEKLAARVALYSEERDGFQKNLVDDNTYGDVNKKAVRLQFLAQVNDDLEALLKVHSREFKGDGSNGSLAVGRYYNVGFERPRGRDIAINVNEDSKLNHDGTSLTLNWHLGDYTLTSISAYDYIRNQSTSDADYTPFEVNGAAITDNKYAQYSQELRLASPQQETLRWLLGAHYFHEDLDSSAQRIVTPGPTPNGTGSNQIGGVTDFRDLSYDHKTDSYALFGNLTYDFTEDFSVTGGLRWTQEKKDIDLDLTQLTRITADGPLVPLRGVGTNGNRQEDKTWEAWTYDLTPEYRINDNLRVFFRYAHGFRSGGFNTGLSTSLSQLTTVDPEQLDAYELGLKSEWFDHRLTANANIFYYDYSDIQVNLLTVNNGVLTTALTNGAKGTVKGAELELEAQPTDYLHLRAAVSFLDTEYTDFKNTNPNTGVVTGDYSGNSFVRSPRNVVALGADYTFPLEVGGKLVAGGDVSFRDKEYFLADRQSSADKTLSQPHYTLANTRLTWYSPDEKLSVTGFVNNVTDRRYQVHGRPNGTLGQYVITYGDPRTVGLSVTSRF</sequence>